<comment type="caution">
    <text evidence="3">The sequence shown here is derived from an EMBL/GenBank/DDBJ whole genome shotgun (WGS) entry which is preliminary data.</text>
</comment>
<evidence type="ECO:0000259" key="1">
    <source>
        <dbReference type="Pfam" id="PF01926"/>
    </source>
</evidence>
<dbReference type="PANTHER" id="PTHR46406:SF1">
    <property type="entry name" value="NITRIC OXIDE-ASSOCIATED PROTEIN 1"/>
    <property type="match status" value="1"/>
</dbReference>
<dbReference type="InterPro" id="IPR052807">
    <property type="entry name" value="Mito_transl_resp_regulator"/>
</dbReference>
<dbReference type="CDD" id="cd01855">
    <property type="entry name" value="YqeH"/>
    <property type="match status" value="1"/>
</dbReference>
<accession>A0ABQ9FL14</accession>
<dbReference type="PANTHER" id="PTHR46406">
    <property type="entry name" value="NITRIC OXIDE-ASSOCIATED PROTEIN 1"/>
    <property type="match status" value="1"/>
</dbReference>
<dbReference type="InterPro" id="IPR027417">
    <property type="entry name" value="P-loop_NTPase"/>
</dbReference>
<dbReference type="Pfam" id="PF21516">
    <property type="entry name" value="YqeH-like_C"/>
    <property type="match status" value="1"/>
</dbReference>
<gene>
    <name evidence="3" type="ORF">KUTeg_005290</name>
</gene>
<keyword evidence="4" id="KW-1185">Reference proteome</keyword>
<feature type="domain" description="G" evidence="1">
    <location>
        <begin position="365"/>
        <end position="418"/>
    </location>
</feature>
<feature type="domain" description="NOA1/YqeH-like C-terminal" evidence="2">
    <location>
        <begin position="547"/>
        <end position="646"/>
    </location>
</feature>
<organism evidence="3 4">
    <name type="scientific">Tegillarca granosa</name>
    <name type="common">Malaysian cockle</name>
    <name type="synonym">Anadara granosa</name>
    <dbReference type="NCBI Taxonomy" id="220873"/>
    <lineage>
        <taxon>Eukaryota</taxon>
        <taxon>Metazoa</taxon>
        <taxon>Spiralia</taxon>
        <taxon>Lophotrochozoa</taxon>
        <taxon>Mollusca</taxon>
        <taxon>Bivalvia</taxon>
        <taxon>Autobranchia</taxon>
        <taxon>Pteriomorphia</taxon>
        <taxon>Arcoida</taxon>
        <taxon>Arcoidea</taxon>
        <taxon>Arcidae</taxon>
        <taxon>Tegillarca</taxon>
    </lineage>
</organism>
<evidence type="ECO:0000259" key="2">
    <source>
        <dbReference type="Pfam" id="PF21516"/>
    </source>
</evidence>
<evidence type="ECO:0008006" key="5">
    <source>
        <dbReference type="Google" id="ProtNLM"/>
    </source>
</evidence>
<name>A0ABQ9FL14_TEGGR</name>
<proteinExistence type="predicted"/>
<dbReference type="SUPFAM" id="SSF52540">
    <property type="entry name" value="P-loop containing nucleoside triphosphate hydrolases"/>
    <property type="match status" value="1"/>
</dbReference>
<reference evidence="3 4" key="1">
    <citation type="submission" date="2022-12" db="EMBL/GenBank/DDBJ databases">
        <title>Chromosome-level genome of Tegillarca granosa.</title>
        <authorList>
            <person name="Kim J."/>
        </authorList>
    </citation>
    <scope>NUCLEOTIDE SEQUENCE [LARGE SCALE GENOMIC DNA]</scope>
    <source>
        <strain evidence="3">Teg-2019</strain>
        <tissue evidence="3">Adductor muscle</tissue>
    </source>
</reference>
<evidence type="ECO:0000313" key="3">
    <source>
        <dbReference type="EMBL" id="KAJ8317386.1"/>
    </source>
</evidence>
<dbReference type="InterPro" id="IPR006073">
    <property type="entry name" value="GTP-bd"/>
</dbReference>
<dbReference type="Proteomes" id="UP001217089">
    <property type="component" value="Unassembled WGS sequence"/>
</dbReference>
<dbReference type="EMBL" id="JARBDR010000246">
    <property type="protein sequence ID" value="KAJ8317386.1"/>
    <property type="molecule type" value="Genomic_DNA"/>
</dbReference>
<dbReference type="InterPro" id="IPR048422">
    <property type="entry name" value="NOA1/YqeH-like_C"/>
</dbReference>
<evidence type="ECO:0000313" key="4">
    <source>
        <dbReference type="Proteomes" id="UP001217089"/>
    </source>
</evidence>
<protein>
    <recommendedName>
        <fullName evidence="5">Nitric oxide-associated protein 1</fullName>
    </recommendedName>
</protein>
<dbReference type="Pfam" id="PF01926">
    <property type="entry name" value="MMR_HSR1"/>
    <property type="match status" value="1"/>
</dbReference>
<sequence>MSTLYKFSVFWSRQGVKNVALTQIGTLHKPYFFYNNKLDRSCSLCHQIHTTSLNHQSPKLSHKEIMKLKRLKWQRKEKQKLEEKLKIITESATPSIIKMVMQNNEKTGSNNGNKDTVKDEFSEKIRELDWDFKAVKEKSKLMLKQRVSLDQLDADTSFDTTADSIHTNTVKRKKRVLKPFGTPDPSVPLTDIPCVGCGAKLHCTDTGIPGYIPSEKFKSSTFAELKKSLCHKCFLVQNHNFCLNIKATENEFEKIIYRIKYDRALVLVLIDVTDIENSIIKGLTKIIGNRRPLCIIGNKVDLIPKDGSGYLERIQKAMMDACVKHGLVNDLGTNIKHVHLISAKTGYGVESLITQLMKKWKLEGEVYLVGNTNAGKSTLFNSLLMSDYCKSGVSEAINRATVSIWPGTTLNLLKFPIVNPTSWRLQKRSDRLIKQRTQEQEEKSLERSRKTSSKEAWKFNTLKDFRSQKAKDIEEKELDLVQGYDIPSFEVIDGVVINFLEQDELVSVIPTSIVVPRIFVLKQGSVMFISGLSRIDYIEGDHPAYISVFTSKEIKVHIVPDNEADDFYKQNIGTNVFGVPLGNQERLEKIPSLVGREFHVSGIHWKTTAADIQISSLGWFSVTLGNNLKACLRVYTPGGRGMYIREPSILPNFATFMGKRIRGTKKITTRNPKIKGEHFK</sequence>
<dbReference type="Gene3D" id="3.40.50.300">
    <property type="entry name" value="P-loop containing nucleotide triphosphate hydrolases"/>
    <property type="match status" value="1"/>
</dbReference>